<dbReference type="Pfam" id="PF03100">
    <property type="entry name" value="CcmE"/>
    <property type="match status" value="1"/>
</dbReference>
<comment type="caution">
    <text evidence="3">The sequence shown here is derived from an EMBL/GenBank/DDBJ whole genome shotgun (WGS) entry which is preliminary data.</text>
</comment>
<organism evidence="3 4">
    <name type="scientific">Pseudocohnilembus persalinus</name>
    <name type="common">Ciliate</name>
    <dbReference type="NCBI Taxonomy" id="266149"/>
    <lineage>
        <taxon>Eukaryota</taxon>
        <taxon>Sar</taxon>
        <taxon>Alveolata</taxon>
        <taxon>Ciliophora</taxon>
        <taxon>Intramacronucleata</taxon>
        <taxon>Oligohymenophorea</taxon>
        <taxon>Scuticociliatia</taxon>
        <taxon>Philasterida</taxon>
        <taxon>Pseudocohnilembidae</taxon>
        <taxon>Pseudocohnilembus</taxon>
    </lineage>
</organism>
<proteinExistence type="predicted"/>
<dbReference type="GO" id="GO:0020037">
    <property type="term" value="F:heme binding"/>
    <property type="evidence" value="ECO:0007669"/>
    <property type="project" value="InterPro"/>
</dbReference>
<accession>A0A0V0Q896</accession>
<evidence type="ECO:0000313" key="3">
    <source>
        <dbReference type="EMBL" id="KRW98389.1"/>
    </source>
</evidence>
<evidence type="ECO:0000256" key="1">
    <source>
        <dbReference type="ARBA" id="ARBA00004370"/>
    </source>
</evidence>
<dbReference type="InterPro" id="IPR004329">
    <property type="entry name" value="CcmE"/>
</dbReference>
<gene>
    <name evidence="3" type="ORF">PPERSA_12868</name>
</gene>
<evidence type="ECO:0000256" key="2">
    <source>
        <dbReference type="ARBA" id="ARBA00023136"/>
    </source>
</evidence>
<reference evidence="3 4" key="1">
    <citation type="journal article" date="2015" name="Sci. Rep.">
        <title>Genome of the facultative scuticociliatosis pathogen Pseudocohnilembus persalinus provides insight into its virulence through horizontal gene transfer.</title>
        <authorList>
            <person name="Xiong J."/>
            <person name="Wang G."/>
            <person name="Cheng J."/>
            <person name="Tian M."/>
            <person name="Pan X."/>
            <person name="Warren A."/>
            <person name="Jiang C."/>
            <person name="Yuan D."/>
            <person name="Miao W."/>
        </authorList>
    </citation>
    <scope>NUCLEOTIDE SEQUENCE [LARGE SCALE GENOMIC DNA]</scope>
    <source>
        <strain evidence="3">36N120E</strain>
    </source>
</reference>
<dbReference type="OMA" id="IKENQHY"/>
<dbReference type="Proteomes" id="UP000054937">
    <property type="component" value="Unassembled WGS sequence"/>
</dbReference>
<dbReference type="OrthoDB" id="284323at2759"/>
<dbReference type="AlphaFoldDB" id="A0A0V0Q896"/>
<evidence type="ECO:0000313" key="4">
    <source>
        <dbReference type="Proteomes" id="UP000054937"/>
    </source>
</evidence>
<dbReference type="InterPro" id="IPR012340">
    <property type="entry name" value="NA-bd_OB-fold"/>
</dbReference>
<keyword evidence="2" id="KW-0472">Membrane</keyword>
<dbReference type="GO" id="GO:0017003">
    <property type="term" value="P:protein-heme linkage"/>
    <property type="evidence" value="ECO:0007669"/>
    <property type="project" value="InterPro"/>
</dbReference>
<dbReference type="Gene3D" id="2.40.50.140">
    <property type="entry name" value="Nucleic acid-binding proteins"/>
    <property type="match status" value="1"/>
</dbReference>
<dbReference type="InParanoid" id="A0A0V0Q896"/>
<protein>
    <submittedName>
        <fullName evidence="3">CcmE/CycJ protein</fullName>
    </submittedName>
</protein>
<dbReference type="InterPro" id="IPR036127">
    <property type="entry name" value="CcmE-like_sf"/>
</dbReference>
<dbReference type="EMBL" id="LDAU01000251">
    <property type="protein sequence ID" value="KRW98389.1"/>
    <property type="molecule type" value="Genomic_DNA"/>
</dbReference>
<dbReference type="GO" id="GO:0017004">
    <property type="term" value="P:cytochrome complex assembly"/>
    <property type="evidence" value="ECO:0007669"/>
    <property type="project" value="InterPro"/>
</dbReference>
<name>A0A0V0Q896_PSEPJ</name>
<dbReference type="SUPFAM" id="SSF82093">
    <property type="entry name" value="Heme chaperone CcmE"/>
    <property type="match status" value="1"/>
</dbReference>
<keyword evidence="4" id="KW-1185">Reference proteome</keyword>
<dbReference type="GO" id="GO:0005886">
    <property type="term" value="C:plasma membrane"/>
    <property type="evidence" value="ECO:0007669"/>
    <property type="project" value="InterPro"/>
</dbReference>
<sequence>MIKNCLKKHHNLFQNLNKIPKTHFSALNIGQQVSSRSGLYKMLITLGSIHVISTYGAEMLLDKQVMMGVSDYIQNTNVKENSNFQIFGALKAGSMKFSRGSLDTKFEITDFNSDVEVAYSGLNKFEFKEGETLVLTAYCPNANYKNKIVATDYMTKHSMEVQNWQDKVNSTRQNYGLYQK</sequence>
<comment type="subcellular location">
    <subcellularLocation>
        <location evidence="1">Membrane</location>
    </subcellularLocation>
</comment>